<dbReference type="RefSeq" id="WP_119809011.1">
    <property type="nucleotide sequence ID" value="NZ_QYUP01000008.1"/>
</dbReference>
<evidence type="ECO:0000256" key="7">
    <source>
        <dbReference type="ARBA" id="ARBA00023239"/>
    </source>
</evidence>
<dbReference type="Proteomes" id="UP000284006">
    <property type="component" value="Unassembled WGS sequence"/>
</dbReference>
<keyword evidence="13" id="KW-1185">Reference proteome</keyword>
<sequence>MKKLTDLVPVLACAMLASLAACSGGSSGVESTLATPATTHAEVPAPDPGEDPEPVPVAPPALPGDEDVPDVTVEDDGPGGMESPAGGFTLAGYAPPVQEPAPEPPAAVTLAQAGAKTLYVAPNGSDSNPGTEARPLRTISKASRLAGPGTAVLVAPGVYNGGFRTTANGRADARISYISTSKWGAKIVPPKGSRTRAGWDNRGSYVDIVGFEVDGSNYESGVRWTHGIYNGGSYDAIRNNRVHHIAQGIGCNAGGGAAIGIDSYYHGVHSDVISNLVHDIGPAGCHFVQGIYVSTSGSVKNNVVYRVAEAGIHLWHDANNVVITNNTVTRSNTGIIVGGGNFYHTRGPNDHTAVYSNIVYDNRIGISEQGRTGVNNAYRNNLVYNNSRYNWRLKNGLTHSGTVSAPPLFVAELLSGTPELKPSGASPAVGQATPAHAASTDFAGRSRNARTGYDIGAFQH</sequence>
<dbReference type="InterPro" id="IPR012334">
    <property type="entry name" value="Pectin_lyas_fold"/>
</dbReference>
<dbReference type="PANTHER" id="PTHR40088">
    <property type="entry name" value="PECTATE LYASE (EUROFUNG)"/>
    <property type="match status" value="1"/>
</dbReference>
<keyword evidence="7" id="KW-0456">Lyase</keyword>
<feature type="compositionally biased region" description="Acidic residues" evidence="9">
    <location>
        <begin position="64"/>
        <end position="77"/>
    </location>
</feature>
<comment type="similarity">
    <text evidence="8">Belongs to the polysaccharide lyase 9 family.</text>
</comment>
<evidence type="ECO:0000256" key="6">
    <source>
        <dbReference type="ARBA" id="ARBA00022837"/>
    </source>
</evidence>
<keyword evidence="3" id="KW-0964">Secreted</keyword>
<keyword evidence="4" id="KW-0479">Metal-binding</keyword>
<organism evidence="12 13">
    <name type="scientific">Massilia cavernae</name>
    <dbReference type="NCBI Taxonomy" id="2320864"/>
    <lineage>
        <taxon>Bacteria</taxon>
        <taxon>Pseudomonadati</taxon>
        <taxon>Pseudomonadota</taxon>
        <taxon>Betaproteobacteria</taxon>
        <taxon>Burkholderiales</taxon>
        <taxon>Oxalobacteraceae</taxon>
        <taxon>Telluria group</taxon>
        <taxon>Massilia</taxon>
    </lineage>
</organism>
<keyword evidence="6" id="KW-0106">Calcium</keyword>
<feature type="signal peptide" evidence="10">
    <location>
        <begin position="1"/>
        <end position="20"/>
    </location>
</feature>
<evidence type="ECO:0000256" key="10">
    <source>
        <dbReference type="SAM" id="SignalP"/>
    </source>
</evidence>
<comment type="caution">
    <text evidence="12">The sequence shown here is derived from an EMBL/GenBank/DDBJ whole genome shotgun (WGS) entry which is preliminary data.</text>
</comment>
<protein>
    <submittedName>
        <fullName evidence="12">DUF1565 domain-containing protein</fullName>
    </submittedName>
</protein>
<dbReference type="InterPro" id="IPR011459">
    <property type="entry name" value="DUF1565"/>
</dbReference>
<dbReference type="InterPro" id="IPR011050">
    <property type="entry name" value="Pectin_lyase_fold/virulence"/>
</dbReference>
<evidence type="ECO:0000256" key="3">
    <source>
        <dbReference type="ARBA" id="ARBA00022525"/>
    </source>
</evidence>
<dbReference type="OrthoDB" id="7300353at2"/>
<dbReference type="GO" id="GO:0005576">
    <property type="term" value="C:extracellular region"/>
    <property type="evidence" value="ECO:0007669"/>
    <property type="project" value="UniProtKB-SubCell"/>
</dbReference>
<dbReference type="Gene3D" id="2.160.20.10">
    <property type="entry name" value="Single-stranded right-handed beta-helix, Pectin lyase-like"/>
    <property type="match status" value="1"/>
</dbReference>
<reference evidence="12 13" key="1">
    <citation type="submission" date="2018-09" db="EMBL/GenBank/DDBJ databases">
        <authorList>
            <person name="Zhu H."/>
        </authorList>
    </citation>
    <scope>NUCLEOTIDE SEQUENCE [LARGE SCALE GENOMIC DNA]</scope>
    <source>
        <strain evidence="12 13">K1S02-61</strain>
    </source>
</reference>
<feature type="chain" id="PRO_5019292757" evidence="10">
    <location>
        <begin position="21"/>
        <end position="460"/>
    </location>
</feature>
<evidence type="ECO:0000313" key="13">
    <source>
        <dbReference type="Proteomes" id="UP000284006"/>
    </source>
</evidence>
<dbReference type="GO" id="GO:0016837">
    <property type="term" value="F:carbon-oxygen lyase activity, acting on polysaccharides"/>
    <property type="evidence" value="ECO:0007669"/>
    <property type="project" value="TreeGrafter"/>
</dbReference>
<feature type="region of interest" description="Disordered" evidence="9">
    <location>
        <begin position="422"/>
        <end position="444"/>
    </location>
</feature>
<accession>A0A418Y8H2</accession>
<name>A0A418Y8H2_9BURK</name>
<comment type="subcellular location">
    <subcellularLocation>
        <location evidence="2">Secreted</location>
    </subcellularLocation>
</comment>
<dbReference type="PANTHER" id="PTHR40088:SF1">
    <property type="entry name" value="PECTATE LYASE PEL9"/>
    <property type="match status" value="1"/>
</dbReference>
<evidence type="ECO:0000313" key="12">
    <source>
        <dbReference type="EMBL" id="RJG27664.1"/>
    </source>
</evidence>
<evidence type="ECO:0000256" key="4">
    <source>
        <dbReference type="ARBA" id="ARBA00022723"/>
    </source>
</evidence>
<comment type="cofactor">
    <cofactor evidence="1">
        <name>Ca(2+)</name>
        <dbReference type="ChEBI" id="CHEBI:29108"/>
    </cofactor>
</comment>
<feature type="region of interest" description="Disordered" evidence="9">
    <location>
        <begin position="39"/>
        <end position="82"/>
    </location>
</feature>
<proteinExistence type="inferred from homology"/>
<evidence type="ECO:0000256" key="9">
    <source>
        <dbReference type="SAM" id="MobiDB-lite"/>
    </source>
</evidence>
<evidence type="ECO:0000256" key="8">
    <source>
        <dbReference type="ARBA" id="ARBA00038263"/>
    </source>
</evidence>
<dbReference type="SMART" id="SM00710">
    <property type="entry name" value="PbH1"/>
    <property type="match status" value="5"/>
</dbReference>
<gene>
    <name evidence="12" type="ORF">D3872_00785</name>
</gene>
<dbReference type="AlphaFoldDB" id="A0A418Y8H2"/>
<feature type="domain" description="DUF1565" evidence="11">
    <location>
        <begin position="123"/>
        <end position="160"/>
    </location>
</feature>
<dbReference type="InterPro" id="IPR059226">
    <property type="entry name" value="Choice_anch_Q_dom"/>
</dbReference>
<dbReference type="GO" id="GO:0046872">
    <property type="term" value="F:metal ion binding"/>
    <property type="evidence" value="ECO:0007669"/>
    <property type="project" value="UniProtKB-KW"/>
</dbReference>
<dbReference type="PROSITE" id="PS51257">
    <property type="entry name" value="PROKAR_LIPOPROTEIN"/>
    <property type="match status" value="1"/>
</dbReference>
<evidence type="ECO:0000256" key="2">
    <source>
        <dbReference type="ARBA" id="ARBA00004613"/>
    </source>
</evidence>
<dbReference type="InterPro" id="IPR006626">
    <property type="entry name" value="PbH1"/>
</dbReference>
<dbReference type="NCBIfam" id="NF041518">
    <property type="entry name" value="choice_anch_Q"/>
    <property type="match status" value="1"/>
</dbReference>
<keyword evidence="5 10" id="KW-0732">Signal</keyword>
<dbReference type="EMBL" id="QYUP01000008">
    <property type="protein sequence ID" value="RJG27664.1"/>
    <property type="molecule type" value="Genomic_DNA"/>
</dbReference>
<dbReference type="Pfam" id="PF07602">
    <property type="entry name" value="DUF1565"/>
    <property type="match status" value="1"/>
</dbReference>
<evidence type="ECO:0000256" key="5">
    <source>
        <dbReference type="ARBA" id="ARBA00022729"/>
    </source>
</evidence>
<evidence type="ECO:0000259" key="11">
    <source>
        <dbReference type="Pfam" id="PF07602"/>
    </source>
</evidence>
<evidence type="ECO:0000256" key="1">
    <source>
        <dbReference type="ARBA" id="ARBA00001913"/>
    </source>
</evidence>
<dbReference type="SUPFAM" id="SSF51126">
    <property type="entry name" value="Pectin lyase-like"/>
    <property type="match status" value="1"/>
</dbReference>
<dbReference type="InterPro" id="IPR052052">
    <property type="entry name" value="Polysaccharide_Lyase_9"/>
</dbReference>